<protein>
    <submittedName>
        <fullName evidence="2">Uncharacterized protein</fullName>
    </submittedName>
</protein>
<comment type="caution">
    <text evidence="2">The sequence shown here is derived from an EMBL/GenBank/DDBJ whole genome shotgun (WGS) entry which is preliminary data.</text>
</comment>
<dbReference type="OrthoDB" id="112238at2759"/>
<evidence type="ECO:0000313" key="2">
    <source>
        <dbReference type="EMBL" id="KAG7377842.1"/>
    </source>
</evidence>
<name>A0A8T1V970_9STRA</name>
<reference evidence="2" key="1">
    <citation type="submission" date="2021-02" db="EMBL/GenBank/DDBJ databases">
        <authorList>
            <person name="Palmer J.M."/>
        </authorList>
    </citation>
    <scope>NUCLEOTIDE SEQUENCE</scope>
    <source>
        <strain evidence="2">SCRP734</strain>
    </source>
</reference>
<organism evidence="2 3">
    <name type="scientific">Phytophthora pseudosyringae</name>
    <dbReference type="NCBI Taxonomy" id="221518"/>
    <lineage>
        <taxon>Eukaryota</taxon>
        <taxon>Sar</taxon>
        <taxon>Stramenopiles</taxon>
        <taxon>Oomycota</taxon>
        <taxon>Peronosporomycetes</taxon>
        <taxon>Peronosporales</taxon>
        <taxon>Peronosporaceae</taxon>
        <taxon>Phytophthora</taxon>
    </lineage>
</organism>
<keyword evidence="3" id="KW-1185">Reference proteome</keyword>
<feature type="region of interest" description="Disordered" evidence="1">
    <location>
        <begin position="1"/>
        <end position="65"/>
    </location>
</feature>
<proteinExistence type="predicted"/>
<feature type="compositionally biased region" description="Polar residues" evidence="1">
    <location>
        <begin position="37"/>
        <end position="48"/>
    </location>
</feature>
<gene>
    <name evidence="2" type="ORF">PHYPSEUDO_010919</name>
</gene>
<accession>A0A8T1V970</accession>
<evidence type="ECO:0000313" key="3">
    <source>
        <dbReference type="Proteomes" id="UP000694044"/>
    </source>
</evidence>
<sequence length="131" mass="14418">MLQRGSSAVSLASSTASEDDDRSFLTPKRRRGGEEQQPPTSGSENSGDIPNGGRPKVCKTMRPETSKLTASQEAIVHFLHHYAKELPQPAKRLGFAKHLTHNVAEAQMYNVLDPATQLEYVREFARSPATN</sequence>
<evidence type="ECO:0000256" key="1">
    <source>
        <dbReference type="SAM" id="MobiDB-lite"/>
    </source>
</evidence>
<feature type="compositionally biased region" description="Low complexity" evidence="1">
    <location>
        <begin position="1"/>
        <end position="16"/>
    </location>
</feature>
<dbReference type="Proteomes" id="UP000694044">
    <property type="component" value="Unassembled WGS sequence"/>
</dbReference>
<dbReference type="EMBL" id="JAGDFM010000477">
    <property type="protein sequence ID" value="KAG7377842.1"/>
    <property type="molecule type" value="Genomic_DNA"/>
</dbReference>
<dbReference type="AlphaFoldDB" id="A0A8T1V970"/>